<accession>A0ABR1BHB8</accession>
<comment type="caution">
    <text evidence="3">The sequence shown here is derived from an EMBL/GenBank/DDBJ whole genome shotgun (WGS) entry which is preliminary data.</text>
</comment>
<sequence length="90" mass="9887">MSSLYLSFLFLIVIAQRSSASYPFGVYGGMPMVHAPVAISALPAPVAFAHPVHHSAPIEVHNLMRTSDRETGHFSGTMHRSFGYPFNKKN</sequence>
<proteinExistence type="predicted"/>
<dbReference type="Proteomes" id="UP001303046">
    <property type="component" value="Unassembled WGS sequence"/>
</dbReference>
<evidence type="ECO:0000313" key="3">
    <source>
        <dbReference type="EMBL" id="KAK6725904.1"/>
    </source>
</evidence>
<evidence type="ECO:0000313" key="4">
    <source>
        <dbReference type="Proteomes" id="UP001303046"/>
    </source>
</evidence>
<name>A0ABR1BHB8_NECAM</name>
<feature type="signal peptide" evidence="2">
    <location>
        <begin position="1"/>
        <end position="20"/>
    </location>
</feature>
<evidence type="ECO:0000256" key="1">
    <source>
        <dbReference type="SAM" id="MobiDB-lite"/>
    </source>
</evidence>
<feature type="region of interest" description="Disordered" evidence="1">
    <location>
        <begin position="69"/>
        <end position="90"/>
    </location>
</feature>
<keyword evidence="4" id="KW-1185">Reference proteome</keyword>
<dbReference type="EMBL" id="JAVFWL010000001">
    <property type="protein sequence ID" value="KAK6725904.1"/>
    <property type="molecule type" value="Genomic_DNA"/>
</dbReference>
<organism evidence="3 4">
    <name type="scientific">Necator americanus</name>
    <name type="common">Human hookworm</name>
    <dbReference type="NCBI Taxonomy" id="51031"/>
    <lineage>
        <taxon>Eukaryota</taxon>
        <taxon>Metazoa</taxon>
        <taxon>Ecdysozoa</taxon>
        <taxon>Nematoda</taxon>
        <taxon>Chromadorea</taxon>
        <taxon>Rhabditida</taxon>
        <taxon>Rhabditina</taxon>
        <taxon>Rhabditomorpha</taxon>
        <taxon>Strongyloidea</taxon>
        <taxon>Ancylostomatidae</taxon>
        <taxon>Bunostominae</taxon>
        <taxon>Necator</taxon>
    </lineage>
</organism>
<reference evidence="3 4" key="1">
    <citation type="submission" date="2023-08" db="EMBL/GenBank/DDBJ databases">
        <title>A Necator americanus chromosomal reference genome.</title>
        <authorList>
            <person name="Ilik V."/>
            <person name="Petrzelkova K.J."/>
            <person name="Pardy F."/>
            <person name="Fuh T."/>
            <person name="Niatou-Singa F.S."/>
            <person name="Gouil Q."/>
            <person name="Baker L."/>
            <person name="Ritchie M.E."/>
            <person name="Jex A.R."/>
            <person name="Gazzola D."/>
            <person name="Li H."/>
            <person name="Toshio Fujiwara R."/>
            <person name="Zhan B."/>
            <person name="Aroian R.V."/>
            <person name="Pafco B."/>
            <person name="Schwarz E.M."/>
        </authorList>
    </citation>
    <scope>NUCLEOTIDE SEQUENCE [LARGE SCALE GENOMIC DNA]</scope>
    <source>
        <strain evidence="3 4">Aroian</strain>
        <tissue evidence="3">Whole animal</tissue>
    </source>
</reference>
<keyword evidence="2" id="KW-0732">Signal</keyword>
<evidence type="ECO:0000256" key="2">
    <source>
        <dbReference type="SAM" id="SignalP"/>
    </source>
</evidence>
<feature type="chain" id="PRO_5046931599" evidence="2">
    <location>
        <begin position="21"/>
        <end position="90"/>
    </location>
</feature>
<gene>
    <name evidence="3" type="primary">Necator_chrI.g428</name>
    <name evidence="3" type="ORF">RB195_004306</name>
</gene>
<protein>
    <submittedName>
        <fullName evidence="3">Uncharacterized protein</fullName>
    </submittedName>
</protein>